<dbReference type="InterPro" id="IPR051315">
    <property type="entry name" value="Bact_Chemotaxis_CheA"/>
</dbReference>
<evidence type="ECO:0000313" key="4">
    <source>
        <dbReference type="Proteomes" id="UP000276194"/>
    </source>
</evidence>
<gene>
    <name evidence="3" type="ORF">ALP52_02903</name>
</gene>
<comment type="caution">
    <text evidence="1">Lacks conserved residue(s) required for the propagation of feature annotation.</text>
</comment>
<dbReference type="Pfam" id="PF00072">
    <property type="entry name" value="Response_reg"/>
    <property type="match status" value="1"/>
</dbReference>
<keyword evidence="3" id="KW-0418">Kinase</keyword>
<dbReference type="Gene3D" id="3.40.50.2300">
    <property type="match status" value="1"/>
</dbReference>
<dbReference type="Proteomes" id="UP000276194">
    <property type="component" value="Unassembled WGS sequence"/>
</dbReference>
<dbReference type="SUPFAM" id="SSF52172">
    <property type="entry name" value="CheY-like"/>
    <property type="match status" value="1"/>
</dbReference>
<protein>
    <submittedName>
        <fullName evidence="3">Sensor histidine kinase/response regulator</fullName>
    </submittedName>
</protein>
<dbReference type="InterPro" id="IPR011006">
    <property type="entry name" value="CheY-like_superfamily"/>
</dbReference>
<evidence type="ECO:0000256" key="1">
    <source>
        <dbReference type="PROSITE-ProRule" id="PRU00169"/>
    </source>
</evidence>
<organism evidence="3 4">
    <name type="scientific">Pseudomonas amygdali pv. mori</name>
    <dbReference type="NCBI Taxonomy" id="34065"/>
    <lineage>
        <taxon>Bacteria</taxon>
        <taxon>Pseudomonadati</taxon>
        <taxon>Pseudomonadota</taxon>
        <taxon>Gammaproteobacteria</taxon>
        <taxon>Pseudomonadales</taxon>
        <taxon>Pseudomonadaceae</taxon>
        <taxon>Pseudomonas</taxon>
        <taxon>Pseudomonas amygdali</taxon>
    </lineage>
</organism>
<accession>A0A3M5JKH1</accession>
<dbReference type="PANTHER" id="PTHR43395">
    <property type="entry name" value="SENSOR HISTIDINE KINASE CHEA"/>
    <property type="match status" value="1"/>
</dbReference>
<sequence length="66" mass="7622">MDGFEVASQIRQDEQLKELPIIMITSRSGQKHRDRAMAVGVNEYLSKPYQETVLLESIAYWSQVHV</sequence>
<dbReference type="EMBL" id="RBTD01000139">
    <property type="protein sequence ID" value="RMT23036.1"/>
    <property type="molecule type" value="Genomic_DNA"/>
</dbReference>
<evidence type="ECO:0000313" key="3">
    <source>
        <dbReference type="EMBL" id="RMT23036.1"/>
    </source>
</evidence>
<reference evidence="3 4" key="1">
    <citation type="submission" date="2018-08" db="EMBL/GenBank/DDBJ databases">
        <title>Recombination of ecologically and evolutionarily significant loci maintains genetic cohesion in the Pseudomonas syringae species complex.</title>
        <authorList>
            <person name="Dillon M."/>
            <person name="Thakur S."/>
            <person name="Almeida R.N.D."/>
            <person name="Weir B.S."/>
            <person name="Guttman D.S."/>
        </authorList>
    </citation>
    <scope>NUCLEOTIDE SEQUENCE [LARGE SCALE GENOMIC DNA]</scope>
    <source>
        <strain evidence="3 4">ICMP 6941</strain>
    </source>
</reference>
<comment type="caution">
    <text evidence="3">The sequence shown here is derived from an EMBL/GenBank/DDBJ whole genome shotgun (WGS) entry which is preliminary data.</text>
</comment>
<dbReference type="AlphaFoldDB" id="A0A3M5JKH1"/>
<feature type="domain" description="Response regulatory" evidence="2">
    <location>
        <begin position="1"/>
        <end position="62"/>
    </location>
</feature>
<keyword evidence="3" id="KW-0808">Transferase</keyword>
<name>A0A3M5JKH1_PSEA0</name>
<evidence type="ECO:0000259" key="2">
    <source>
        <dbReference type="PROSITE" id="PS50110"/>
    </source>
</evidence>
<proteinExistence type="predicted"/>
<dbReference type="GO" id="GO:0000160">
    <property type="term" value="P:phosphorelay signal transduction system"/>
    <property type="evidence" value="ECO:0007669"/>
    <property type="project" value="InterPro"/>
</dbReference>
<dbReference type="GO" id="GO:0016301">
    <property type="term" value="F:kinase activity"/>
    <property type="evidence" value="ECO:0007669"/>
    <property type="project" value="UniProtKB-KW"/>
</dbReference>
<dbReference type="InterPro" id="IPR001789">
    <property type="entry name" value="Sig_transdc_resp-reg_receiver"/>
</dbReference>
<dbReference type="PROSITE" id="PS50110">
    <property type="entry name" value="RESPONSE_REGULATORY"/>
    <property type="match status" value="1"/>
</dbReference>
<dbReference type="PANTHER" id="PTHR43395:SF8">
    <property type="entry name" value="HISTIDINE KINASE"/>
    <property type="match status" value="1"/>
</dbReference>